<dbReference type="InterPro" id="IPR018511">
    <property type="entry name" value="Hemolysin-typ_Ca-bd_CS"/>
</dbReference>
<dbReference type="PROSITE" id="PS00330">
    <property type="entry name" value="HEMOLYSIN_CALCIUM"/>
    <property type="match status" value="5"/>
</dbReference>
<evidence type="ECO:0000256" key="5">
    <source>
        <dbReference type="ARBA" id="ARBA00022737"/>
    </source>
</evidence>
<evidence type="ECO:0000256" key="8">
    <source>
        <dbReference type="SAM" id="MobiDB-lite"/>
    </source>
</evidence>
<name>Q0FJH8_SALBH</name>
<keyword evidence="11" id="KW-1185">Reference proteome</keyword>
<dbReference type="Proteomes" id="UP000006230">
    <property type="component" value="Unassembled WGS sequence"/>
</dbReference>
<dbReference type="GO" id="GO:0005509">
    <property type="term" value="F:calcium ion binding"/>
    <property type="evidence" value="ECO:0007669"/>
    <property type="project" value="InterPro"/>
</dbReference>
<dbReference type="GO" id="GO:0016020">
    <property type="term" value="C:membrane"/>
    <property type="evidence" value="ECO:0007669"/>
    <property type="project" value="UniProtKB-SubCell"/>
</dbReference>
<dbReference type="Gene3D" id="2.150.10.10">
    <property type="entry name" value="Serralysin-like metalloprotease, C-terminal"/>
    <property type="match status" value="3"/>
</dbReference>
<evidence type="ECO:0000313" key="10">
    <source>
        <dbReference type="EMBL" id="EAU44380.1"/>
    </source>
</evidence>
<feature type="region of interest" description="Disordered" evidence="8">
    <location>
        <begin position="421"/>
        <end position="449"/>
    </location>
</feature>
<gene>
    <name evidence="10" type="ORF">R2601_08531</name>
</gene>
<dbReference type="GO" id="GO:0090729">
    <property type="term" value="F:toxin activity"/>
    <property type="evidence" value="ECO:0007669"/>
    <property type="project" value="UniProtKB-KW"/>
</dbReference>
<dbReference type="InterPro" id="IPR001343">
    <property type="entry name" value="Hemolysn_Ca-bd"/>
</dbReference>
<dbReference type="PANTHER" id="PTHR38340:SF1">
    <property type="entry name" value="S-LAYER PROTEIN"/>
    <property type="match status" value="1"/>
</dbReference>
<keyword evidence="4" id="KW-0800">Toxin</keyword>
<dbReference type="AlphaFoldDB" id="Q0FJH8"/>
<dbReference type="InterPro" id="IPR036844">
    <property type="entry name" value="Hint_dom_sf"/>
</dbReference>
<dbReference type="InterPro" id="IPR050557">
    <property type="entry name" value="RTX_toxin/Mannuronan_C5-epim"/>
</dbReference>
<dbReference type="RefSeq" id="WP_007792098.1">
    <property type="nucleotide sequence ID" value="NZ_DS022276.1"/>
</dbReference>
<keyword evidence="3" id="KW-0964">Secreted</keyword>
<dbReference type="InterPro" id="IPR028992">
    <property type="entry name" value="Hedgehog/Intein_dom"/>
</dbReference>
<keyword evidence="6" id="KW-0843">Virulence</keyword>
<comment type="subcellular location">
    <subcellularLocation>
        <location evidence="1">Membrane</location>
    </subcellularLocation>
    <subcellularLocation>
        <location evidence="2">Secreted</location>
    </subcellularLocation>
</comment>
<evidence type="ECO:0000256" key="1">
    <source>
        <dbReference type="ARBA" id="ARBA00004370"/>
    </source>
</evidence>
<dbReference type="SUPFAM" id="SSF51120">
    <property type="entry name" value="beta-Roll"/>
    <property type="match status" value="3"/>
</dbReference>
<feature type="region of interest" description="Disordered" evidence="8">
    <location>
        <begin position="54"/>
        <end position="77"/>
    </location>
</feature>
<feature type="domain" description="Hedgehog/Intein (Hint)" evidence="9">
    <location>
        <begin position="709"/>
        <end position="842"/>
    </location>
</feature>
<dbReference type="OrthoDB" id="6305173at2"/>
<dbReference type="GO" id="GO:0005576">
    <property type="term" value="C:extracellular region"/>
    <property type="evidence" value="ECO:0007669"/>
    <property type="project" value="UniProtKB-SubCell"/>
</dbReference>
<dbReference type="PRINTS" id="PR01488">
    <property type="entry name" value="RTXTOXINA"/>
</dbReference>
<accession>Q0FJH8</accession>
<evidence type="ECO:0000256" key="6">
    <source>
        <dbReference type="ARBA" id="ARBA00023026"/>
    </source>
</evidence>
<dbReference type="Pfam" id="PF13403">
    <property type="entry name" value="Hint_2"/>
    <property type="match status" value="1"/>
</dbReference>
<evidence type="ECO:0000259" key="9">
    <source>
        <dbReference type="Pfam" id="PF13403"/>
    </source>
</evidence>
<comment type="caution">
    <text evidence="10">The sequence shown here is derived from an EMBL/GenBank/DDBJ whole genome shotgun (WGS) entry which is preliminary data.</text>
</comment>
<evidence type="ECO:0000256" key="2">
    <source>
        <dbReference type="ARBA" id="ARBA00004613"/>
    </source>
</evidence>
<dbReference type="HOGENOM" id="CLU_010616_1_0_5"/>
<protein>
    <submittedName>
        <fullName evidence="10">Type I secretion target repeat protein</fullName>
    </submittedName>
</protein>
<organism evidence="10 11">
    <name type="scientific">Salipiger bermudensis (strain DSM 26914 / JCM 13377 / KCTC 12554 / HTCC2601)</name>
    <name type="common">Pelagibaca bermudensis</name>
    <dbReference type="NCBI Taxonomy" id="314265"/>
    <lineage>
        <taxon>Bacteria</taxon>
        <taxon>Pseudomonadati</taxon>
        <taxon>Pseudomonadota</taxon>
        <taxon>Alphaproteobacteria</taxon>
        <taxon>Rhodobacterales</taxon>
        <taxon>Roseobacteraceae</taxon>
        <taxon>Salipiger</taxon>
    </lineage>
</organism>
<keyword evidence="5" id="KW-0677">Repeat</keyword>
<keyword evidence="7" id="KW-0472">Membrane</keyword>
<dbReference type="Pfam" id="PF00353">
    <property type="entry name" value="HemolysinCabind"/>
    <property type="match status" value="5"/>
</dbReference>
<evidence type="ECO:0000256" key="4">
    <source>
        <dbReference type="ARBA" id="ARBA00022656"/>
    </source>
</evidence>
<dbReference type="eggNOG" id="COG2931">
    <property type="taxonomic scope" value="Bacteria"/>
</dbReference>
<dbReference type="InterPro" id="IPR003995">
    <property type="entry name" value="RTX_toxin_determinant-A"/>
</dbReference>
<dbReference type="SUPFAM" id="SSF51294">
    <property type="entry name" value="Hedgehog/intein (Hint) domain"/>
    <property type="match status" value="1"/>
</dbReference>
<feature type="compositionally biased region" description="Low complexity" evidence="8">
    <location>
        <begin position="66"/>
        <end position="76"/>
    </location>
</feature>
<dbReference type="PRINTS" id="PR00313">
    <property type="entry name" value="CABNDNGRPT"/>
</dbReference>
<evidence type="ECO:0000313" key="11">
    <source>
        <dbReference type="Proteomes" id="UP000006230"/>
    </source>
</evidence>
<dbReference type="STRING" id="314265.R2601_08531"/>
<dbReference type="EMBL" id="AATQ01000048">
    <property type="protein sequence ID" value="EAU44380.1"/>
    <property type="molecule type" value="Genomic_DNA"/>
</dbReference>
<evidence type="ECO:0000256" key="7">
    <source>
        <dbReference type="ARBA" id="ARBA00023136"/>
    </source>
</evidence>
<feature type="region of interest" description="Disordered" evidence="8">
    <location>
        <begin position="601"/>
        <end position="620"/>
    </location>
</feature>
<proteinExistence type="predicted"/>
<dbReference type="InterPro" id="IPR011049">
    <property type="entry name" value="Serralysin-like_metalloprot_C"/>
</dbReference>
<reference evidence="10 11" key="1">
    <citation type="journal article" date="2010" name="J. Bacteriol.">
        <title>Genome sequences of Pelagibaca bermudensis HTCC2601T and Maritimibacter alkaliphilus HTCC2654T, the type strains of two marine Roseobacter genera.</title>
        <authorList>
            <person name="Thrash J.C."/>
            <person name="Cho J.C."/>
            <person name="Ferriera S."/>
            <person name="Johnson J."/>
            <person name="Vergin K.L."/>
            <person name="Giovannoni S.J."/>
        </authorList>
    </citation>
    <scope>NUCLEOTIDE SEQUENCE [LARGE SCALE GENOMIC DNA]</scope>
    <source>
        <strain evidence="11">DSM 26914 / JCM 13377 / KCTC 12554 / HTCC2601</strain>
    </source>
</reference>
<sequence>MATYTVDFYLFDPTGTIPTTNGQSFVWSGPSARQGRAIITDNEAGVEELTLDDSAAGGETATADVTTPSGSSTGSGVHAADVWTLRDTVTGETFEVVRFSTDTGDAAGSYTLSEQPLVAGRSYEVVAYDSESNAAAGDAAFSYADYDDGVIDGTSGGDSIDLAYGDAQGQSVDSTELGNHNTVAAGDGNDTVHGGMGSDTIDGGSGNDLIYGDYGGLDRPVETMSWEAVSPTDTDVSAGFTQNTGDVDVTFSFASDGDNLPRFEVDTDFPQYRASDETFSTTHALFLMGDGDGATSTTTIDFTAADSSGADDAVENLAFRINDIDWADAGHIDVVTVNAYDADGNPVAVSFTLDPGDTLSGNTITAGATEDEPSDAAGSALIEIAGPVSRVEIIYANGGTSTQGIWVTDLQFSAIPGDGSNDSLLGGTGNDTLYGEAGNDTLDGGDGDDSLVGGDGDDLFYGGAGSDTFVGGAGADTFDGGMGLDYVSYESSDAAVTVNLSNGTFSGGDAEGDLHWGRVDGIYGSAFDDSLTGYDGHGIDADGSYWTNAIFGRDGNDTISGLGGRDWLDGGSGDDSIDGGGDADTLFGGDGVDTILGGDGDDSISGGRGGDSIDAGAGNDTIDVSHGDTVDGGDGDDLFRLVDLGETPGGTIFVEGRTTGQSGGDRLDFNGLVDRTTLNITDSTGGELTGTAQMFDGTTVSFSNIDGIICFTPGTLIRTATGLRPVEALRPGDLLITRDAGPQPLRWVGAREVSATGSFAPVQVPGGSRPLLVSPQHRMLLSDYRAELLFGEREVFVSAALLAEYGAAEFLPGGTVTYIHLLLDRHHVIEAEGLPTESFHLGSTGLETLSEESRASLFATLPGLRSDPDRFGPTARRCLRRHEVRSLLDWRDGLKLIAA</sequence>
<evidence type="ECO:0000256" key="3">
    <source>
        <dbReference type="ARBA" id="ARBA00022525"/>
    </source>
</evidence>
<dbReference type="PANTHER" id="PTHR38340">
    <property type="entry name" value="S-LAYER PROTEIN"/>
    <property type="match status" value="1"/>
</dbReference>
<dbReference type="Gene3D" id="2.170.16.10">
    <property type="entry name" value="Hedgehog/Intein (Hint) domain"/>
    <property type="match status" value="1"/>
</dbReference>